<evidence type="ECO:0000313" key="9">
    <source>
        <dbReference type="EMBL" id="GHO50154.1"/>
    </source>
</evidence>
<dbReference type="PROSITE" id="PS50850">
    <property type="entry name" value="MFS"/>
    <property type="match status" value="1"/>
</dbReference>
<dbReference type="PANTHER" id="PTHR42718:SF46">
    <property type="entry name" value="BLR6921 PROTEIN"/>
    <property type="match status" value="1"/>
</dbReference>
<feature type="transmembrane region" description="Helical" evidence="7">
    <location>
        <begin position="257"/>
        <end position="276"/>
    </location>
</feature>
<feature type="transmembrane region" description="Helical" evidence="7">
    <location>
        <begin position="360"/>
        <end position="379"/>
    </location>
</feature>
<dbReference type="EMBL" id="BNJF01000007">
    <property type="protein sequence ID" value="GHO50154.1"/>
    <property type="molecule type" value="Genomic_DNA"/>
</dbReference>
<dbReference type="GO" id="GO:0022857">
    <property type="term" value="F:transmembrane transporter activity"/>
    <property type="evidence" value="ECO:0007669"/>
    <property type="project" value="InterPro"/>
</dbReference>
<keyword evidence="4 7" id="KW-0812">Transmembrane</keyword>
<evidence type="ECO:0000256" key="1">
    <source>
        <dbReference type="ARBA" id="ARBA00004651"/>
    </source>
</evidence>
<feature type="domain" description="Major facilitator superfamily (MFS) profile" evidence="8">
    <location>
        <begin position="39"/>
        <end position="503"/>
    </location>
</feature>
<dbReference type="InterPro" id="IPR005829">
    <property type="entry name" value="Sugar_transporter_CS"/>
</dbReference>
<evidence type="ECO:0000256" key="5">
    <source>
        <dbReference type="ARBA" id="ARBA00022989"/>
    </source>
</evidence>
<evidence type="ECO:0000259" key="8">
    <source>
        <dbReference type="PROSITE" id="PS50850"/>
    </source>
</evidence>
<dbReference type="AlphaFoldDB" id="A0A8J3IFA8"/>
<keyword evidence="2" id="KW-0813">Transport</keyword>
<proteinExistence type="predicted"/>
<dbReference type="InterPro" id="IPR011701">
    <property type="entry name" value="MFS"/>
</dbReference>
<feature type="transmembrane region" description="Helical" evidence="7">
    <location>
        <begin position="385"/>
        <end position="404"/>
    </location>
</feature>
<protein>
    <submittedName>
        <fullName evidence="9">MFS transporter</fullName>
    </submittedName>
</protein>
<dbReference type="PANTHER" id="PTHR42718">
    <property type="entry name" value="MAJOR FACILITATOR SUPERFAMILY MULTIDRUG TRANSPORTER MFSC"/>
    <property type="match status" value="1"/>
</dbReference>
<comment type="caution">
    <text evidence="9">The sequence shown here is derived from an EMBL/GenBank/DDBJ whole genome shotgun (WGS) entry which is preliminary data.</text>
</comment>
<feature type="transmembrane region" description="Helical" evidence="7">
    <location>
        <begin position="425"/>
        <end position="446"/>
    </location>
</feature>
<dbReference type="PROSITE" id="PS00216">
    <property type="entry name" value="SUGAR_TRANSPORT_1"/>
    <property type="match status" value="1"/>
</dbReference>
<dbReference type="Pfam" id="PF07690">
    <property type="entry name" value="MFS_1"/>
    <property type="match status" value="1"/>
</dbReference>
<organism evidence="9 10">
    <name type="scientific">Ktedonospora formicarum</name>
    <dbReference type="NCBI Taxonomy" id="2778364"/>
    <lineage>
        <taxon>Bacteria</taxon>
        <taxon>Bacillati</taxon>
        <taxon>Chloroflexota</taxon>
        <taxon>Ktedonobacteria</taxon>
        <taxon>Ktedonobacterales</taxon>
        <taxon>Ktedonobacteraceae</taxon>
        <taxon>Ktedonospora</taxon>
    </lineage>
</organism>
<dbReference type="Proteomes" id="UP000612362">
    <property type="component" value="Unassembled WGS sequence"/>
</dbReference>
<dbReference type="SUPFAM" id="SSF103473">
    <property type="entry name" value="MFS general substrate transporter"/>
    <property type="match status" value="1"/>
</dbReference>
<feature type="transmembrane region" description="Helical" evidence="7">
    <location>
        <begin position="227"/>
        <end position="251"/>
    </location>
</feature>
<keyword evidence="6 7" id="KW-0472">Membrane</keyword>
<evidence type="ECO:0000256" key="6">
    <source>
        <dbReference type="ARBA" id="ARBA00023136"/>
    </source>
</evidence>
<feature type="transmembrane region" description="Helical" evidence="7">
    <location>
        <begin position="195"/>
        <end position="215"/>
    </location>
</feature>
<feature type="transmembrane region" description="Helical" evidence="7">
    <location>
        <begin position="37"/>
        <end position="60"/>
    </location>
</feature>
<evidence type="ECO:0000256" key="3">
    <source>
        <dbReference type="ARBA" id="ARBA00022475"/>
    </source>
</evidence>
<evidence type="ECO:0000256" key="2">
    <source>
        <dbReference type="ARBA" id="ARBA00022448"/>
    </source>
</evidence>
<feature type="transmembrane region" description="Helical" evidence="7">
    <location>
        <begin position="72"/>
        <end position="92"/>
    </location>
</feature>
<accession>A0A8J3IFA8</accession>
<sequence length="503" mass="53541">MQSSHLSSESSGAMAEALPQMAVSSGNEPEQPHGYQWTALSVTTVGALLASIQGSALLIALPNIMGELHASFFVIMWILMGYLLIMTVLTPIVGRLADIFGRKLLYNSGFLMFTLGSLVAGLAQPQFRGADLIVGRVIQGIGGALMVTNSTAIVTDAFKKGQVGLGLGINQIAGAAGFLLGPIVGGLLTEISWRWVFLFNVPLGIFGLIWGIWRLREPLKNTVRQHIDWVGVITLTVGFIGVLLSLSMIAFPMLPQSVTIALFVIGVISLIIFGIVEPRVKEPVIQLRLFKDRLFALASLSGLLNGIARGAVLFLLIFYLQGPYAQDPLIAGLMLTPFGLLFLIIGPLSGRLSDRVGSKILAPIGLFVSALGLLGLVFIEPYTPYWLLSVFMALMGGGSGFFSSPNTNAIMSAVTPQMRGAAAGILNMLNNVGQMLSIVIVFPLALSNVPQEAVMQIFIYGKGMGNFTSAQDALMSGLHTAFLVSCLISVVAMVVAALRPAHR</sequence>
<feature type="transmembrane region" description="Helical" evidence="7">
    <location>
        <begin position="167"/>
        <end position="189"/>
    </location>
</feature>
<reference evidence="9" key="1">
    <citation type="submission" date="2020-10" db="EMBL/GenBank/DDBJ databases">
        <title>Taxonomic study of unclassified bacteria belonging to the class Ktedonobacteria.</title>
        <authorList>
            <person name="Yabe S."/>
            <person name="Wang C.M."/>
            <person name="Zheng Y."/>
            <person name="Sakai Y."/>
            <person name="Cavaletti L."/>
            <person name="Monciardini P."/>
            <person name="Donadio S."/>
        </authorList>
    </citation>
    <scope>NUCLEOTIDE SEQUENCE</scope>
    <source>
        <strain evidence="9">SOSP1-1</strain>
    </source>
</reference>
<comment type="subcellular location">
    <subcellularLocation>
        <location evidence="1">Cell membrane</location>
        <topology evidence="1">Multi-pass membrane protein</topology>
    </subcellularLocation>
</comment>
<keyword evidence="5 7" id="KW-1133">Transmembrane helix</keyword>
<evidence type="ECO:0000256" key="7">
    <source>
        <dbReference type="SAM" id="Phobius"/>
    </source>
</evidence>
<feature type="transmembrane region" description="Helical" evidence="7">
    <location>
        <begin position="104"/>
        <end position="127"/>
    </location>
</feature>
<name>A0A8J3IFA8_9CHLR</name>
<feature type="transmembrane region" description="Helical" evidence="7">
    <location>
        <begin position="328"/>
        <end position="348"/>
    </location>
</feature>
<feature type="transmembrane region" description="Helical" evidence="7">
    <location>
        <begin position="297"/>
        <end position="322"/>
    </location>
</feature>
<feature type="transmembrane region" description="Helical" evidence="7">
    <location>
        <begin position="478"/>
        <end position="498"/>
    </location>
</feature>
<keyword evidence="10" id="KW-1185">Reference proteome</keyword>
<evidence type="ECO:0000313" key="10">
    <source>
        <dbReference type="Proteomes" id="UP000612362"/>
    </source>
</evidence>
<evidence type="ECO:0000256" key="4">
    <source>
        <dbReference type="ARBA" id="ARBA00022692"/>
    </source>
</evidence>
<keyword evidence="3" id="KW-1003">Cell membrane</keyword>
<dbReference type="InterPro" id="IPR036259">
    <property type="entry name" value="MFS_trans_sf"/>
</dbReference>
<dbReference type="GO" id="GO:0005886">
    <property type="term" value="C:plasma membrane"/>
    <property type="evidence" value="ECO:0007669"/>
    <property type="project" value="UniProtKB-SubCell"/>
</dbReference>
<dbReference type="CDD" id="cd17321">
    <property type="entry name" value="MFS_MMR_MDR_like"/>
    <property type="match status" value="1"/>
</dbReference>
<dbReference type="InterPro" id="IPR020846">
    <property type="entry name" value="MFS_dom"/>
</dbReference>
<feature type="transmembrane region" description="Helical" evidence="7">
    <location>
        <begin position="133"/>
        <end position="155"/>
    </location>
</feature>
<dbReference type="RefSeq" id="WP_236031860.1">
    <property type="nucleotide sequence ID" value="NZ_BNJF01000007.1"/>
</dbReference>
<dbReference type="Gene3D" id="1.20.1250.20">
    <property type="entry name" value="MFS general substrate transporter like domains"/>
    <property type="match status" value="2"/>
</dbReference>
<gene>
    <name evidence="9" type="ORF">KSX_83170</name>
</gene>